<reference evidence="2" key="1">
    <citation type="submission" date="2022-08" db="EMBL/GenBank/DDBJ databases">
        <title>Genome sequencing of Nocardioides sp. STR2.</title>
        <authorList>
            <person name="So Y."/>
        </authorList>
    </citation>
    <scope>NUCLEOTIDE SEQUENCE</scope>
    <source>
        <strain evidence="2">STR2</strain>
    </source>
</reference>
<dbReference type="Pfam" id="PF03861">
    <property type="entry name" value="ANTAR"/>
    <property type="match status" value="1"/>
</dbReference>
<sequence>MASREVTQDEALAILNVASQRSNRKLYDVASELVESAERRAQSG</sequence>
<organism evidence="2 3">
    <name type="scientific">Nocardioides pini</name>
    <dbReference type="NCBI Taxonomy" id="2975053"/>
    <lineage>
        <taxon>Bacteria</taxon>
        <taxon>Bacillati</taxon>
        <taxon>Actinomycetota</taxon>
        <taxon>Actinomycetes</taxon>
        <taxon>Propionibacteriales</taxon>
        <taxon>Nocardioidaceae</taxon>
        <taxon>Nocardioides</taxon>
    </lineage>
</organism>
<name>A0ABT4C744_9ACTN</name>
<evidence type="ECO:0000313" key="2">
    <source>
        <dbReference type="EMBL" id="MCY4724651.1"/>
    </source>
</evidence>
<dbReference type="PROSITE" id="PS50921">
    <property type="entry name" value="ANTAR"/>
    <property type="match status" value="1"/>
</dbReference>
<comment type="caution">
    <text evidence="2">The sequence shown here is derived from an EMBL/GenBank/DDBJ whole genome shotgun (WGS) entry which is preliminary data.</text>
</comment>
<dbReference type="EMBL" id="JAPPUX010000001">
    <property type="protein sequence ID" value="MCY4724651.1"/>
    <property type="molecule type" value="Genomic_DNA"/>
</dbReference>
<keyword evidence="3" id="KW-1185">Reference proteome</keyword>
<feature type="domain" description="ANTAR" evidence="1">
    <location>
        <begin position="1"/>
        <end position="34"/>
    </location>
</feature>
<accession>A0ABT4C744</accession>
<dbReference type="RefSeq" id="WP_268109469.1">
    <property type="nucleotide sequence ID" value="NZ_JAPPUX010000001.1"/>
</dbReference>
<dbReference type="InterPro" id="IPR036388">
    <property type="entry name" value="WH-like_DNA-bd_sf"/>
</dbReference>
<gene>
    <name evidence="2" type="ORF">NYO98_00055</name>
</gene>
<evidence type="ECO:0000313" key="3">
    <source>
        <dbReference type="Proteomes" id="UP001074726"/>
    </source>
</evidence>
<dbReference type="Proteomes" id="UP001074726">
    <property type="component" value="Unassembled WGS sequence"/>
</dbReference>
<dbReference type="Gene3D" id="1.10.10.10">
    <property type="entry name" value="Winged helix-like DNA-binding domain superfamily/Winged helix DNA-binding domain"/>
    <property type="match status" value="1"/>
</dbReference>
<proteinExistence type="predicted"/>
<evidence type="ECO:0000259" key="1">
    <source>
        <dbReference type="PROSITE" id="PS50921"/>
    </source>
</evidence>
<dbReference type="InterPro" id="IPR005561">
    <property type="entry name" value="ANTAR"/>
</dbReference>
<protein>
    <submittedName>
        <fullName evidence="2">ANTAR domain-containing protein</fullName>
    </submittedName>
</protein>